<proteinExistence type="predicted"/>
<dbReference type="Proteomes" id="UP000199251">
    <property type="component" value="Unassembled WGS sequence"/>
</dbReference>
<dbReference type="AlphaFoldDB" id="A0A0E4H2E1"/>
<evidence type="ECO:0000313" key="2">
    <source>
        <dbReference type="Proteomes" id="UP000199251"/>
    </source>
</evidence>
<dbReference type="Pfam" id="PF19562">
    <property type="entry name" value="DUF6084"/>
    <property type="match status" value="1"/>
</dbReference>
<accession>A0A0E4H2E1</accession>
<gene>
    <name evidence="1" type="ORF">BN1232_05850</name>
</gene>
<dbReference type="STRING" id="141349.BN1232_05850"/>
<organism evidence="1 2">
    <name type="scientific">Mycobacterium lentiflavum</name>
    <dbReference type="NCBI Taxonomy" id="141349"/>
    <lineage>
        <taxon>Bacteria</taxon>
        <taxon>Bacillati</taxon>
        <taxon>Actinomycetota</taxon>
        <taxon>Actinomycetes</taxon>
        <taxon>Mycobacteriales</taxon>
        <taxon>Mycobacteriaceae</taxon>
        <taxon>Mycobacterium</taxon>
        <taxon>Mycobacterium simiae complex</taxon>
    </lineage>
</organism>
<reference evidence="1 2" key="1">
    <citation type="submission" date="2015-03" db="EMBL/GenBank/DDBJ databases">
        <authorList>
            <person name="Urmite Genomes"/>
        </authorList>
    </citation>
    <scope>NUCLEOTIDE SEQUENCE [LARGE SCALE GENOMIC DNA]</scope>
    <source>
        <strain evidence="1 2">CSUR P1491</strain>
    </source>
</reference>
<protein>
    <submittedName>
        <fullName evidence="1">Uncharacterized protein</fullName>
    </submittedName>
</protein>
<dbReference type="InterPro" id="IPR045730">
    <property type="entry name" value="DUF6084"/>
</dbReference>
<sequence length="56" mass="6531">MPVAVWRDLMTQHYPNTGWLRLNRDTLDELAAYKSQHGLLSFDDAISSLISREEIR</sequence>
<dbReference type="EMBL" id="CTEE01000001">
    <property type="protein sequence ID" value="CQD23053.1"/>
    <property type="molecule type" value="Genomic_DNA"/>
</dbReference>
<name>A0A0E4H2E1_MYCLN</name>
<evidence type="ECO:0000313" key="1">
    <source>
        <dbReference type="EMBL" id="CQD23053.1"/>
    </source>
</evidence>